<dbReference type="PROSITE" id="PS00523">
    <property type="entry name" value="SULFATASE_1"/>
    <property type="match status" value="1"/>
</dbReference>
<evidence type="ECO:0000256" key="4">
    <source>
        <dbReference type="ARBA" id="ARBA00022837"/>
    </source>
</evidence>
<comment type="similarity">
    <text evidence="1">Belongs to the sulfatase family.</text>
</comment>
<dbReference type="Proteomes" id="UP001301442">
    <property type="component" value="Chromosome"/>
</dbReference>
<feature type="chain" id="PRO_5045977141" evidence="6">
    <location>
        <begin position="27"/>
        <end position="485"/>
    </location>
</feature>
<reference evidence="8 9" key="1">
    <citation type="submission" date="2023-09" db="EMBL/GenBank/DDBJ databases">
        <authorList>
            <person name="Qi X."/>
        </authorList>
    </citation>
    <scope>NUCLEOTIDE SEQUENCE [LARGE SCALE GENOMIC DNA]</scope>
    <source>
        <strain evidence="8 9">S1-1</strain>
    </source>
</reference>
<dbReference type="Gene3D" id="3.40.720.10">
    <property type="entry name" value="Alkaline Phosphatase, subunit A"/>
    <property type="match status" value="1"/>
</dbReference>
<evidence type="ECO:0000313" key="8">
    <source>
        <dbReference type="EMBL" id="WOH38726.1"/>
    </source>
</evidence>
<organism evidence="8 9">
    <name type="scientific">Thalassotalea fonticola</name>
    <dbReference type="NCBI Taxonomy" id="3065649"/>
    <lineage>
        <taxon>Bacteria</taxon>
        <taxon>Pseudomonadati</taxon>
        <taxon>Pseudomonadota</taxon>
        <taxon>Gammaproteobacteria</taxon>
        <taxon>Alteromonadales</taxon>
        <taxon>Colwelliaceae</taxon>
        <taxon>Thalassotalea</taxon>
    </lineage>
</organism>
<name>A0ABZ0GSG9_9GAMM</name>
<dbReference type="Pfam" id="PF00884">
    <property type="entry name" value="Sulfatase"/>
    <property type="match status" value="1"/>
</dbReference>
<proteinExistence type="inferred from homology"/>
<accession>A0ABZ0GSG9</accession>
<gene>
    <name evidence="8" type="ORF">RI844_05790</name>
</gene>
<keyword evidence="2" id="KW-0479">Metal-binding</keyword>
<evidence type="ECO:0000256" key="6">
    <source>
        <dbReference type="SAM" id="SignalP"/>
    </source>
</evidence>
<keyword evidence="9" id="KW-1185">Reference proteome</keyword>
<dbReference type="PROSITE" id="PS00149">
    <property type="entry name" value="SULFATASE_2"/>
    <property type="match status" value="1"/>
</dbReference>
<protein>
    <submittedName>
        <fullName evidence="8">Sulfatase-like hydrolase/transferase</fullName>
    </submittedName>
</protein>
<feature type="signal peptide" evidence="6">
    <location>
        <begin position="1"/>
        <end position="26"/>
    </location>
</feature>
<keyword evidence="4" id="KW-0106">Calcium</keyword>
<evidence type="ECO:0000259" key="7">
    <source>
        <dbReference type="Pfam" id="PF00884"/>
    </source>
</evidence>
<dbReference type="InterPro" id="IPR024607">
    <property type="entry name" value="Sulfatase_CS"/>
</dbReference>
<dbReference type="Gene3D" id="3.30.1120.10">
    <property type="match status" value="1"/>
</dbReference>
<dbReference type="EMBL" id="CP136600">
    <property type="protein sequence ID" value="WOH38726.1"/>
    <property type="molecule type" value="Genomic_DNA"/>
</dbReference>
<dbReference type="InterPro" id="IPR050738">
    <property type="entry name" value="Sulfatase"/>
</dbReference>
<evidence type="ECO:0000313" key="9">
    <source>
        <dbReference type="Proteomes" id="UP001301442"/>
    </source>
</evidence>
<feature type="compositionally biased region" description="Low complexity" evidence="5">
    <location>
        <begin position="455"/>
        <end position="467"/>
    </location>
</feature>
<dbReference type="SUPFAM" id="SSF53649">
    <property type="entry name" value="Alkaline phosphatase-like"/>
    <property type="match status" value="1"/>
</dbReference>
<dbReference type="InterPro" id="IPR000917">
    <property type="entry name" value="Sulfatase_N"/>
</dbReference>
<sequence length="485" mass="53747">MKTKKIIPKLIGLACLMAGIPNTAQSAEPAKPNVIVFYADDMGWGDVGYHGYDDIRTPNIDALAASGTSFEQGYVAASVCGPSRAALVTGVHQQRFGYYGNGGISHVPQSQPIMFEQLQQQGYQTAAIGKWHLGDESGQPNSRGVDFFYGFHNGSHDYHFSDIVEGGKKSQAPIYRNDQIEPAIQDSNGYLTEMFSHEAANFIDNANTTEPFFVYVAYNAVHAPWQVPQEYLDRLVDLQAEDERKFFAGMVLALDDGIGEVMDAVERKNATDNTLVFFLSDNGTPRTHGFEQPKEKFRGTTTMSNPGELNGFKGDSYEGGIRVPFLVSWPGTIPTGVYKKPVSNLDVVPTIMARLGVTEPGAGLDFDGVDIFPYITGEKGSRPHRNMYWRRGEDYAVRKNDWKLSFNDQSGSQRIMLFDLATDPGEWNDLSDTYPTRAQNMQDMFDAWDSALPDNQNGANANPNNRNYDYPTGGRVSVSEWNSSH</sequence>
<evidence type="ECO:0000256" key="5">
    <source>
        <dbReference type="SAM" id="MobiDB-lite"/>
    </source>
</evidence>
<keyword evidence="6" id="KW-0732">Signal</keyword>
<keyword evidence="3" id="KW-0378">Hydrolase</keyword>
<evidence type="ECO:0000256" key="1">
    <source>
        <dbReference type="ARBA" id="ARBA00008779"/>
    </source>
</evidence>
<evidence type="ECO:0000256" key="2">
    <source>
        <dbReference type="ARBA" id="ARBA00022723"/>
    </source>
</evidence>
<dbReference type="PANTHER" id="PTHR42693">
    <property type="entry name" value="ARYLSULFATASE FAMILY MEMBER"/>
    <property type="match status" value="1"/>
</dbReference>
<feature type="domain" description="Sulfatase N-terminal" evidence="7">
    <location>
        <begin position="32"/>
        <end position="357"/>
    </location>
</feature>
<dbReference type="RefSeq" id="WP_348397495.1">
    <property type="nucleotide sequence ID" value="NZ_CP136600.1"/>
</dbReference>
<feature type="region of interest" description="Disordered" evidence="5">
    <location>
        <begin position="451"/>
        <end position="473"/>
    </location>
</feature>
<dbReference type="PANTHER" id="PTHR42693:SF53">
    <property type="entry name" value="ENDO-4-O-SULFATASE"/>
    <property type="match status" value="1"/>
</dbReference>
<evidence type="ECO:0000256" key="3">
    <source>
        <dbReference type="ARBA" id="ARBA00022801"/>
    </source>
</evidence>
<dbReference type="InterPro" id="IPR017850">
    <property type="entry name" value="Alkaline_phosphatase_core_sf"/>
</dbReference>